<protein>
    <submittedName>
        <fullName evidence="1">Uncharacterized protein</fullName>
    </submittedName>
</protein>
<proteinExistence type="predicted"/>
<name>A0A8H9YM16_9PSED</name>
<dbReference type="Proteomes" id="UP000615613">
    <property type="component" value="Chromosome"/>
</dbReference>
<dbReference type="KEGG" id="ptrt:HU722_0004315"/>
<keyword evidence="3" id="KW-1185">Reference proteome</keyword>
<dbReference type="EMBL" id="CP077084">
    <property type="protein sequence ID" value="QXH84722.1"/>
    <property type="molecule type" value="Genomic_DNA"/>
</dbReference>
<accession>A0A8H9YM16</accession>
<evidence type="ECO:0000313" key="1">
    <source>
        <dbReference type="EMBL" id="MBC3291081.1"/>
    </source>
</evidence>
<evidence type="ECO:0000313" key="3">
    <source>
        <dbReference type="Proteomes" id="UP000615613"/>
    </source>
</evidence>
<organism evidence="1">
    <name type="scientific">Pseudomonas tritici</name>
    <dbReference type="NCBI Taxonomy" id="2745518"/>
    <lineage>
        <taxon>Bacteria</taxon>
        <taxon>Pseudomonadati</taxon>
        <taxon>Pseudomonadota</taxon>
        <taxon>Gammaproteobacteria</taxon>
        <taxon>Pseudomonadales</taxon>
        <taxon>Pseudomonadaceae</taxon>
        <taxon>Pseudomonas</taxon>
    </lineage>
</organism>
<dbReference type="AlphaFoldDB" id="A0A8H9YM16"/>
<evidence type="ECO:0000313" key="2">
    <source>
        <dbReference type="EMBL" id="QXH84722.1"/>
    </source>
</evidence>
<reference evidence="1" key="1">
    <citation type="journal article" date="2020" name="Microorganisms">
        <title>Reliable Identification of Environmental Pseudomonas Isolates Using the rpoD Gene.</title>
        <authorList>
            <consortium name="The Broad Institute Genome Sequencing Platform"/>
            <person name="Girard L."/>
            <person name="Lood C."/>
            <person name="Rokni-Zadeh H."/>
            <person name="van Noort V."/>
            <person name="Lavigne R."/>
            <person name="De Mot R."/>
        </authorList>
    </citation>
    <scope>NUCLEOTIDE SEQUENCE [LARGE SCALE GENOMIC DNA]</scope>
    <source>
        <strain evidence="1">SWRI145</strain>
    </source>
</reference>
<gene>
    <name evidence="2" type="ORF">HU722_0004315</name>
    <name evidence="1" type="ORF">HU722_06080</name>
</gene>
<reference evidence="2" key="2">
    <citation type="submission" date="2021-06" db="EMBL/GenBank/DDBJ databases">
        <title>Updating the genus Pseudomonas: Description of 43 new species and partition of the Pseudomonas putida group.</title>
        <authorList>
            <person name="Girard L."/>
            <person name="Lood C."/>
            <person name="Vandamme P."/>
            <person name="Rokni-Zadeh H."/>
            <person name="van Noort V."/>
            <person name="Hofte M."/>
            <person name="Lavigne R."/>
            <person name="De Mot R."/>
        </authorList>
    </citation>
    <scope>NUCLEOTIDE SEQUENCE</scope>
    <source>
        <strain evidence="2">SWRI145</strain>
    </source>
</reference>
<dbReference type="RefSeq" id="WP_186754737.1">
    <property type="nucleotide sequence ID" value="NZ_CP077084.1"/>
</dbReference>
<dbReference type="EMBL" id="JABWQF010000003">
    <property type="protein sequence ID" value="MBC3291081.1"/>
    <property type="molecule type" value="Genomic_DNA"/>
</dbReference>
<sequence length="61" mass="6638">MSKTALKTILRDVVVAVLSAYIVALLQAGDQPKSDADRPPQLMYVQHQEPAYAGDQVLVTI</sequence>